<dbReference type="PRINTS" id="PR00081">
    <property type="entry name" value="GDHRDH"/>
</dbReference>
<comment type="similarity">
    <text evidence="1 4">Belongs to the short-chain dehydrogenases/reductases (SDR) family.</text>
</comment>
<organism evidence="5 6">
    <name type="scientific">Didymella rabiei</name>
    <name type="common">Chickpea ascochyta blight fungus</name>
    <name type="synonym">Mycosphaerella rabiei</name>
    <dbReference type="NCBI Taxonomy" id="5454"/>
    <lineage>
        <taxon>Eukaryota</taxon>
        <taxon>Fungi</taxon>
        <taxon>Dikarya</taxon>
        <taxon>Ascomycota</taxon>
        <taxon>Pezizomycotina</taxon>
        <taxon>Dothideomycetes</taxon>
        <taxon>Pleosporomycetidae</taxon>
        <taxon>Pleosporales</taxon>
        <taxon>Pleosporineae</taxon>
        <taxon>Didymellaceae</taxon>
        <taxon>Ascochyta</taxon>
    </lineage>
</organism>
<reference evidence="5 6" key="1">
    <citation type="journal article" date="2016" name="Sci. Rep.">
        <title>Draft genome sequencing and secretome analysis of fungal phytopathogen Ascochyta rabiei provides insight into the necrotrophic effector repertoire.</title>
        <authorList>
            <person name="Verma S."/>
            <person name="Gazara R.K."/>
            <person name="Nizam S."/>
            <person name="Parween S."/>
            <person name="Chattopadhyay D."/>
            <person name="Verma P.K."/>
        </authorList>
    </citation>
    <scope>NUCLEOTIDE SEQUENCE [LARGE SCALE GENOMIC DNA]</scope>
    <source>
        <strain evidence="5 6">ArDII</strain>
    </source>
</reference>
<evidence type="ECO:0000313" key="5">
    <source>
        <dbReference type="EMBL" id="KZM26971.1"/>
    </source>
</evidence>
<dbReference type="PANTHER" id="PTHR44169:SF6">
    <property type="entry name" value="NADPH-DEPENDENT 1-ACYLDIHYDROXYACETONE PHOSPHATE REDUCTASE"/>
    <property type="match status" value="1"/>
</dbReference>
<dbReference type="InterPro" id="IPR036291">
    <property type="entry name" value="NAD(P)-bd_dom_sf"/>
</dbReference>
<dbReference type="GO" id="GO:0004806">
    <property type="term" value="F:triacylglycerol lipase activity"/>
    <property type="evidence" value="ECO:0007669"/>
    <property type="project" value="TreeGrafter"/>
</dbReference>
<keyword evidence="6" id="KW-1185">Reference proteome</keyword>
<dbReference type="EMBL" id="JYNV01000083">
    <property type="protein sequence ID" value="KZM26971.1"/>
    <property type="molecule type" value="Genomic_DNA"/>
</dbReference>
<dbReference type="PRINTS" id="PR00080">
    <property type="entry name" value="SDRFAMILY"/>
</dbReference>
<dbReference type="Gene3D" id="3.40.50.720">
    <property type="entry name" value="NAD(P)-binding Rossmann-like Domain"/>
    <property type="match status" value="1"/>
</dbReference>
<keyword evidence="2" id="KW-0521">NADP</keyword>
<evidence type="ECO:0000313" key="6">
    <source>
        <dbReference type="Proteomes" id="UP000076837"/>
    </source>
</evidence>
<dbReference type="PANTHER" id="PTHR44169">
    <property type="entry name" value="NADPH-DEPENDENT 1-ACYLDIHYDROXYACETONE PHOSPHATE REDUCTASE"/>
    <property type="match status" value="1"/>
</dbReference>
<dbReference type="GO" id="GO:0005783">
    <property type="term" value="C:endoplasmic reticulum"/>
    <property type="evidence" value="ECO:0007669"/>
    <property type="project" value="TreeGrafter"/>
</dbReference>
<dbReference type="GO" id="GO:0005811">
    <property type="term" value="C:lipid droplet"/>
    <property type="evidence" value="ECO:0007669"/>
    <property type="project" value="TreeGrafter"/>
</dbReference>
<evidence type="ECO:0000256" key="2">
    <source>
        <dbReference type="ARBA" id="ARBA00022857"/>
    </source>
</evidence>
<dbReference type="AlphaFoldDB" id="A0A163KFW1"/>
<sequence>MAPKTVLITGCSTGGIGHALVLSFQRRSYTVFATARSPKKMDDMALLPNIHLLALDVTDPSSIAAAAKEVEGVTGGKLDVLVNNAGQQYIMPALDVDMDTAQALFEVNYWGPLRTMQAFSALLIAARGCVYNASKAAIHMFSETLRLELAPLGVRVITLVAGNVASNMSAGSNGPPPSELPATSRYKAVEAHVAKQGKFSDMNTARFADEVVSAVSSGAAGKLWKGGNIMLVRWLVPFMPGFVYDRIMMSLGRGLDKMPKAFSKAHCDRLLSAEPLSNLQIQEIRKTRPHTQRITQVPSVPTKSNPSIVHMFSIPCLTTTPLFEHPPTSKLLPVA</sequence>
<protein>
    <submittedName>
        <fullName evidence="5">Oxidoreductase</fullName>
    </submittedName>
</protein>
<comment type="caution">
    <text evidence="5">The sequence shown here is derived from an EMBL/GenBank/DDBJ whole genome shotgun (WGS) entry which is preliminary data.</text>
</comment>
<dbReference type="GO" id="GO:0000140">
    <property type="term" value="F:acylglycerone-phosphate reductase (NADP+) activity"/>
    <property type="evidence" value="ECO:0007669"/>
    <property type="project" value="TreeGrafter"/>
</dbReference>
<dbReference type="Pfam" id="PF00106">
    <property type="entry name" value="adh_short"/>
    <property type="match status" value="1"/>
</dbReference>
<dbReference type="STRING" id="5454.A0A163KFW1"/>
<dbReference type="InterPro" id="IPR020904">
    <property type="entry name" value="Sc_DH/Rdtase_CS"/>
</dbReference>
<evidence type="ECO:0000256" key="4">
    <source>
        <dbReference type="RuleBase" id="RU000363"/>
    </source>
</evidence>
<proteinExistence type="inferred from homology"/>
<dbReference type="GO" id="GO:0019433">
    <property type="term" value="P:triglyceride catabolic process"/>
    <property type="evidence" value="ECO:0007669"/>
    <property type="project" value="TreeGrafter"/>
</dbReference>
<accession>A0A163KFW1</accession>
<dbReference type="Proteomes" id="UP000076837">
    <property type="component" value="Unassembled WGS sequence"/>
</dbReference>
<dbReference type="SUPFAM" id="SSF51735">
    <property type="entry name" value="NAD(P)-binding Rossmann-fold domains"/>
    <property type="match status" value="1"/>
</dbReference>
<dbReference type="PROSITE" id="PS00061">
    <property type="entry name" value="ADH_SHORT"/>
    <property type="match status" value="1"/>
</dbReference>
<evidence type="ECO:0000256" key="1">
    <source>
        <dbReference type="ARBA" id="ARBA00006484"/>
    </source>
</evidence>
<gene>
    <name evidence="5" type="ORF">ST47_g1896</name>
</gene>
<keyword evidence="3" id="KW-0560">Oxidoreductase</keyword>
<dbReference type="InterPro" id="IPR002347">
    <property type="entry name" value="SDR_fam"/>
</dbReference>
<name>A0A163KFW1_DIDRA</name>
<dbReference type="GO" id="GO:0006654">
    <property type="term" value="P:phosphatidic acid biosynthetic process"/>
    <property type="evidence" value="ECO:0007669"/>
    <property type="project" value="TreeGrafter"/>
</dbReference>
<evidence type="ECO:0000256" key="3">
    <source>
        <dbReference type="ARBA" id="ARBA00023002"/>
    </source>
</evidence>